<proteinExistence type="predicted"/>
<dbReference type="InterPro" id="IPR036388">
    <property type="entry name" value="WH-like_DNA-bd_sf"/>
</dbReference>
<dbReference type="SUPFAM" id="SSF48008">
    <property type="entry name" value="GntR ligand-binding domain-like"/>
    <property type="match status" value="1"/>
</dbReference>
<dbReference type="PANTHER" id="PTHR43537">
    <property type="entry name" value="TRANSCRIPTIONAL REGULATOR, GNTR FAMILY"/>
    <property type="match status" value="1"/>
</dbReference>
<sequence>MEASSTDRIVQELTDAIVAHRLQPGARLVEQTLATHFGVSRTLVRQALFLLSQKRLVTLEPARGAFVASPSVAEARQVFAVRRMLELELTRAFVRAATPERIQALREHVAREQAAVAREDVANRTELLGDFHVRMAELIGNPVLAEVLRDLLARCAIATLMYQSTTAAHDSSAEHAELVECFAAGDVTRAVRLMRAHLDHVESGLNLEHPVPTFDIAKALAQPRAARPTARRLA</sequence>
<dbReference type="EMBL" id="JBHLTN010000021">
    <property type="protein sequence ID" value="MFC0593143.1"/>
    <property type="molecule type" value="Genomic_DNA"/>
</dbReference>
<dbReference type="InterPro" id="IPR008920">
    <property type="entry name" value="TF_FadR/GntR_C"/>
</dbReference>
<name>A0ABV6PW03_9BURK</name>
<keyword evidence="1" id="KW-0805">Transcription regulation</keyword>
<evidence type="ECO:0000259" key="4">
    <source>
        <dbReference type="PROSITE" id="PS50949"/>
    </source>
</evidence>
<dbReference type="Pfam" id="PF00392">
    <property type="entry name" value="GntR"/>
    <property type="match status" value="1"/>
</dbReference>
<organism evidence="5 6">
    <name type="scientific">Ottowia pentelensis</name>
    <dbReference type="NCBI Taxonomy" id="511108"/>
    <lineage>
        <taxon>Bacteria</taxon>
        <taxon>Pseudomonadati</taxon>
        <taxon>Pseudomonadota</taxon>
        <taxon>Betaproteobacteria</taxon>
        <taxon>Burkholderiales</taxon>
        <taxon>Comamonadaceae</taxon>
        <taxon>Ottowia</taxon>
    </lineage>
</organism>
<dbReference type="PANTHER" id="PTHR43537:SF53">
    <property type="entry name" value="HTH-TYPE TRANSCRIPTIONAL REPRESSOR NANR"/>
    <property type="match status" value="1"/>
</dbReference>
<dbReference type="InterPro" id="IPR036390">
    <property type="entry name" value="WH_DNA-bd_sf"/>
</dbReference>
<comment type="caution">
    <text evidence="5">The sequence shown here is derived from an EMBL/GenBank/DDBJ whole genome shotgun (WGS) entry which is preliminary data.</text>
</comment>
<keyword evidence="6" id="KW-1185">Reference proteome</keyword>
<dbReference type="Gene3D" id="1.10.10.10">
    <property type="entry name" value="Winged helix-like DNA-binding domain superfamily/Winged helix DNA-binding domain"/>
    <property type="match status" value="1"/>
</dbReference>
<evidence type="ECO:0000313" key="5">
    <source>
        <dbReference type="EMBL" id="MFC0593143.1"/>
    </source>
</evidence>
<dbReference type="PROSITE" id="PS50949">
    <property type="entry name" value="HTH_GNTR"/>
    <property type="match status" value="1"/>
</dbReference>
<gene>
    <name evidence="5" type="ORF">ACFFGG_11290</name>
</gene>
<dbReference type="Gene3D" id="1.20.120.530">
    <property type="entry name" value="GntR ligand-binding domain-like"/>
    <property type="match status" value="1"/>
</dbReference>
<reference evidence="5 6" key="1">
    <citation type="submission" date="2024-09" db="EMBL/GenBank/DDBJ databases">
        <authorList>
            <person name="Sun Q."/>
            <person name="Mori K."/>
        </authorList>
    </citation>
    <scope>NUCLEOTIDE SEQUENCE [LARGE SCALE GENOMIC DNA]</scope>
    <source>
        <strain evidence="5 6">NCAIM B.02336</strain>
    </source>
</reference>
<dbReference type="CDD" id="cd07377">
    <property type="entry name" value="WHTH_GntR"/>
    <property type="match status" value="1"/>
</dbReference>
<evidence type="ECO:0000256" key="3">
    <source>
        <dbReference type="ARBA" id="ARBA00023163"/>
    </source>
</evidence>
<keyword evidence="3" id="KW-0804">Transcription</keyword>
<dbReference type="RefSeq" id="WP_293222968.1">
    <property type="nucleotide sequence ID" value="NZ_JBHLTN010000021.1"/>
</dbReference>
<dbReference type="SUPFAM" id="SSF46785">
    <property type="entry name" value="Winged helix' DNA-binding domain"/>
    <property type="match status" value="1"/>
</dbReference>
<evidence type="ECO:0000256" key="2">
    <source>
        <dbReference type="ARBA" id="ARBA00023125"/>
    </source>
</evidence>
<dbReference type="Proteomes" id="UP001589834">
    <property type="component" value="Unassembled WGS sequence"/>
</dbReference>
<dbReference type="InterPro" id="IPR000524">
    <property type="entry name" value="Tscrpt_reg_HTH_GntR"/>
</dbReference>
<evidence type="ECO:0000256" key="1">
    <source>
        <dbReference type="ARBA" id="ARBA00023015"/>
    </source>
</evidence>
<accession>A0ABV6PW03</accession>
<dbReference type="Pfam" id="PF07729">
    <property type="entry name" value="FCD"/>
    <property type="match status" value="1"/>
</dbReference>
<evidence type="ECO:0000313" key="6">
    <source>
        <dbReference type="Proteomes" id="UP001589834"/>
    </source>
</evidence>
<keyword evidence="2" id="KW-0238">DNA-binding</keyword>
<dbReference type="InterPro" id="IPR011711">
    <property type="entry name" value="GntR_C"/>
</dbReference>
<dbReference type="SMART" id="SM00345">
    <property type="entry name" value="HTH_GNTR"/>
    <property type="match status" value="1"/>
</dbReference>
<dbReference type="SMART" id="SM00895">
    <property type="entry name" value="FCD"/>
    <property type="match status" value="1"/>
</dbReference>
<feature type="domain" description="HTH gntR-type" evidence="4">
    <location>
        <begin position="3"/>
        <end position="70"/>
    </location>
</feature>
<protein>
    <submittedName>
        <fullName evidence="5">GntR family transcriptional regulator</fullName>
    </submittedName>
</protein>